<dbReference type="EMBL" id="PJZF01000027">
    <property type="protein sequence ID" value="PLR31134.1"/>
    <property type="molecule type" value="Genomic_DNA"/>
</dbReference>
<evidence type="ECO:0000313" key="2">
    <source>
        <dbReference type="Proteomes" id="UP000234240"/>
    </source>
</evidence>
<dbReference type="GO" id="GO:0003677">
    <property type="term" value="F:DNA binding"/>
    <property type="evidence" value="ECO:0007669"/>
    <property type="project" value="InterPro"/>
</dbReference>
<protein>
    <recommendedName>
        <fullName evidence="3">Type II toxin-antitoxin system PemK/MazF family toxin</fullName>
    </recommendedName>
</protein>
<comment type="caution">
    <text evidence="1">The sequence shown here is derived from an EMBL/GenBank/DDBJ whole genome shotgun (WGS) entry which is preliminary data.</text>
</comment>
<accession>A0A2N5DVM9</accession>
<organism evidence="1 2">
    <name type="scientific">Chimaeribacter californicus</name>
    <dbReference type="NCBI Taxonomy" id="2060067"/>
    <lineage>
        <taxon>Bacteria</taxon>
        <taxon>Pseudomonadati</taxon>
        <taxon>Pseudomonadota</taxon>
        <taxon>Gammaproteobacteria</taxon>
        <taxon>Enterobacterales</taxon>
        <taxon>Yersiniaceae</taxon>
        <taxon>Chimaeribacter</taxon>
    </lineage>
</organism>
<dbReference type="AlphaFoldDB" id="A0A2N5DVM9"/>
<dbReference type="InterPro" id="IPR003477">
    <property type="entry name" value="PemK-like"/>
</dbReference>
<keyword evidence="2" id="KW-1185">Reference proteome</keyword>
<proteinExistence type="predicted"/>
<dbReference type="Proteomes" id="UP000234240">
    <property type="component" value="Unassembled WGS sequence"/>
</dbReference>
<dbReference type="RefSeq" id="WP_101818342.1">
    <property type="nucleotide sequence ID" value="NZ_PJZF01000027.1"/>
</dbReference>
<dbReference type="Gene3D" id="2.30.30.110">
    <property type="match status" value="1"/>
</dbReference>
<dbReference type="InterPro" id="IPR011067">
    <property type="entry name" value="Plasmid_toxin/cell-grow_inhib"/>
</dbReference>
<evidence type="ECO:0008006" key="3">
    <source>
        <dbReference type="Google" id="ProtNLM"/>
    </source>
</evidence>
<evidence type="ECO:0000313" key="1">
    <source>
        <dbReference type="EMBL" id="PLR31134.1"/>
    </source>
</evidence>
<dbReference type="OrthoDB" id="7565736at2"/>
<gene>
    <name evidence="1" type="ORF">CYR55_21260</name>
</gene>
<reference evidence="1 2" key="1">
    <citation type="submission" date="2017-12" db="EMBL/GenBank/DDBJ databases">
        <title>Characterization of six clinical isolates of Enterochimera gen. nov., a novel genus of the Yersiniaciae family and the three species Enterochimera arupensis sp. nov., Enterochimera coloradensis sp. nov, and Enterochimera californica sp. nov.</title>
        <authorList>
            <person name="Rossi A."/>
            <person name="Fisher M."/>
        </authorList>
    </citation>
    <scope>NUCLEOTIDE SEQUENCE [LARGE SCALE GENOMIC DNA]</scope>
    <source>
        <strain evidence="2">2015-Iso6</strain>
    </source>
</reference>
<dbReference type="Pfam" id="PF02452">
    <property type="entry name" value="PemK_toxin"/>
    <property type="match status" value="1"/>
</dbReference>
<sequence length="166" mass="18565">MPINFSPHVGALLECNYGKHPVGQDGHVVTNFYDGHLPPEMIKNRLVVVLNGKISGGSCIVVPLSTTRDQNKLNRGLHVEIAEEIIEDLPFFSQHTRWAKADLVQQVSRYRLHKARTKRGYLDQCLSREIVAEIQCAVVKAINASWLIKETVDPLHSIGDNIVVAH</sequence>
<name>A0A2N5DVM9_9GAMM</name>